<feature type="domain" description="Protein kinase" evidence="1">
    <location>
        <begin position="19"/>
        <end position="287"/>
    </location>
</feature>
<dbReference type="AlphaFoldDB" id="A0A1H9V6N6"/>
<reference evidence="3" key="1">
    <citation type="submission" date="2016-10" db="EMBL/GenBank/DDBJ databases">
        <authorList>
            <person name="Varghese N."/>
            <person name="Submissions S."/>
        </authorList>
    </citation>
    <scope>NUCLEOTIDE SEQUENCE [LARGE SCALE GENOMIC DNA]</scope>
    <source>
        <strain evidence="3">CGMCC 4.6825</strain>
    </source>
</reference>
<dbReference type="SMART" id="SM00220">
    <property type="entry name" value="S_TKc"/>
    <property type="match status" value="1"/>
</dbReference>
<accession>A0A1H9V6N6</accession>
<dbReference type="PROSITE" id="PS50011">
    <property type="entry name" value="PROTEIN_KINASE_DOM"/>
    <property type="match status" value="1"/>
</dbReference>
<dbReference type="InterPro" id="IPR011009">
    <property type="entry name" value="Kinase-like_dom_sf"/>
</dbReference>
<dbReference type="OrthoDB" id="4128065at2"/>
<dbReference type="EMBL" id="FOGO01000010">
    <property type="protein sequence ID" value="SES16913.1"/>
    <property type="molecule type" value="Genomic_DNA"/>
</dbReference>
<dbReference type="GO" id="GO:0004672">
    <property type="term" value="F:protein kinase activity"/>
    <property type="evidence" value="ECO:0007669"/>
    <property type="project" value="InterPro"/>
</dbReference>
<proteinExistence type="predicted"/>
<dbReference type="GO" id="GO:0005524">
    <property type="term" value="F:ATP binding"/>
    <property type="evidence" value="ECO:0007669"/>
    <property type="project" value="InterPro"/>
</dbReference>
<evidence type="ECO:0000313" key="3">
    <source>
        <dbReference type="Proteomes" id="UP000182841"/>
    </source>
</evidence>
<evidence type="ECO:0000313" key="2">
    <source>
        <dbReference type="EMBL" id="SES16913.1"/>
    </source>
</evidence>
<dbReference type="Gene3D" id="1.10.510.10">
    <property type="entry name" value="Transferase(Phosphotransferase) domain 1"/>
    <property type="match status" value="1"/>
</dbReference>
<protein>
    <recommendedName>
        <fullName evidence="1">Protein kinase domain-containing protein</fullName>
    </recommendedName>
</protein>
<gene>
    <name evidence="2" type="ORF">SAMN05421870_110170</name>
</gene>
<dbReference type="Proteomes" id="UP000182841">
    <property type="component" value="Unassembled WGS sequence"/>
</dbReference>
<name>A0A1H9V6N6_9ACTN</name>
<dbReference type="Gene3D" id="3.30.200.20">
    <property type="entry name" value="Phosphorylase Kinase, domain 1"/>
    <property type="match status" value="1"/>
</dbReference>
<organism evidence="2 3">
    <name type="scientific">Streptomyces qinglanensis</name>
    <dbReference type="NCBI Taxonomy" id="943816"/>
    <lineage>
        <taxon>Bacteria</taxon>
        <taxon>Bacillati</taxon>
        <taxon>Actinomycetota</taxon>
        <taxon>Actinomycetes</taxon>
        <taxon>Kitasatosporales</taxon>
        <taxon>Streptomycetaceae</taxon>
        <taxon>Streptomyces</taxon>
    </lineage>
</organism>
<dbReference type="RefSeq" id="WP_075001985.1">
    <property type="nucleotide sequence ID" value="NZ_FOGO01000010.1"/>
</dbReference>
<keyword evidence="3" id="KW-1185">Reference proteome</keyword>
<sequence>MIEGIARLRETDPRRLGPFRLFGVLAHGGIGTVYLGRGAPGRGGRKRAAAVRAVRPELLRDRQLRARLRRQTARIAEAVDSPFVADALGCELDSEDPWVAEALVPGVPLSALVAAYGPLPEMSVRALGGGLARALAALNAAGTAHGHLQGSDVLLTAAGPCLVGHGLALDSSGSGVSAGRAEDILALGAVLALAASARHPFAGNPLPSAREDPDLTGVPDALCVPLLACLHKVPESRPHPESLARALDLSGTAARPAREWLPDPYLHEIGRFAEAARALIGRRGWSR</sequence>
<dbReference type="SUPFAM" id="SSF56112">
    <property type="entry name" value="Protein kinase-like (PK-like)"/>
    <property type="match status" value="1"/>
</dbReference>
<dbReference type="InterPro" id="IPR000719">
    <property type="entry name" value="Prot_kinase_dom"/>
</dbReference>
<evidence type="ECO:0000259" key="1">
    <source>
        <dbReference type="PROSITE" id="PS50011"/>
    </source>
</evidence>